<proteinExistence type="predicted"/>
<gene>
    <name evidence="1" type="ORF">ABGN05_29890</name>
</gene>
<reference evidence="1 2" key="1">
    <citation type="submission" date="2024-05" db="EMBL/GenBank/DDBJ databases">
        <authorList>
            <person name="Jiang F."/>
        </authorList>
    </citation>
    <scope>NUCLEOTIDE SEQUENCE [LARGE SCALE GENOMIC DNA]</scope>
    <source>
        <strain evidence="1 2">LZ166</strain>
    </source>
</reference>
<name>A0ABV3SV84_9HYPH</name>
<dbReference type="RefSeq" id="WP_367957712.1">
    <property type="nucleotide sequence ID" value="NZ_JBDPGJ010000029.1"/>
</dbReference>
<accession>A0ABV3SV84</accession>
<dbReference type="Proteomes" id="UP001556692">
    <property type="component" value="Unassembled WGS sequence"/>
</dbReference>
<organism evidence="1 2">
    <name type="scientific">Aquibium pacificus</name>
    <dbReference type="NCBI Taxonomy" id="3153579"/>
    <lineage>
        <taxon>Bacteria</taxon>
        <taxon>Pseudomonadati</taxon>
        <taxon>Pseudomonadota</taxon>
        <taxon>Alphaproteobacteria</taxon>
        <taxon>Hyphomicrobiales</taxon>
        <taxon>Phyllobacteriaceae</taxon>
        <taxon>Aquibium</taxon>
    </lineage>
</organism>
<protein>
    <submittedName>
        <fullName evidence="1">Uncharacterized protein</fullName>
    </submittedName>
</protein>
<comment type="caution">
    <text evidence="1">The sequence shown here is derived from an EMBL/GenBank/DDBJ whole genome shotgun (WGS) entry which is preliminary data.</text>
</comment>
<dbReference type="EMBL" id="JBDPGJ010000029">
    <property type="protein sequence ID" value="MEX0409824.1"/>
    <property type="molecule type" value="Genomic_DNA"/>
</dbReference>
<sequence length="155" mass="17399">MEPELFALFCDEYTKHMNKLRIEATSSLAGQKAELSKVTRDIDRLIDAITDGVAVSQVKDKMLALEARKNELERLIAETDEPPALLHPNMAHHYHREIDRLHEALSDEEHRHEAVEIIRGLVDRIVLHPAPDGASETMAIDLEGNLAGILIPTAR</sequence>
<keyword evidence="2" id="KW-1185">Reference proteome</keyword>
<evidence type="ECO:0000313" key="2">
    <source>
        <dbReference type="Proteomes" id="UP001556692"/>
    </source>
</evidence>
<evidence type="ECO:0000313" key="1">
    <source>
        <dbReference type="EMBL" id="MEX0409824.1"/>
    </source>
</evidence>